<protein>
    <submittedName>
        <fullName evidence="1">Uncharacterized protein</fullName>
    </submittedName>
</protein>
<accession>A0ACC2QQA0</accession>
<evidence type="ECO:0000313" key="2">
    <source>
        <dbReference type="Proteomes" id="UP001231649"/>
    </source>
</evidence>
<comment type="caution">
    <text evidence="1">The sequence shown here is derived from an EMBL/GenBank/DDBJ whole genome shotgun (WGS) entry which is preliminary data.</text>
</comment>
<reference evidence="1" key="1">
    <citation type="submission" date="2023-03" db="EMBL/GenBank/DDBJ databases">
        <title>Chromosome-level genomes of two armyworms, Mythimna separata and Mythimna loreyi, provide insights into the biosynthesis and reception of sex pheromones.</title>
        <authorList>
            <person name="Zhao H."/>
        </authorList>
    </citation>
    <scope>NUCLEOTIDE SEQUENCE</scope>
    <source>
        <strain evidence="1">BeijingLab</strain>
    </source>
</reference>
<name>A0ACC2QQA0_9NEOP</name>
<gene>
    <name evidence="1" type="ORF">PYW08_004582</name>
</gene>
<dbReference type="Proteomes" id="UP001231649">
    <property type="component" value="Chromosome 16"/>
</dbReference>
<dbReference type="EMBL" id="CM056792">
    <property type="protein sequence ID" value="KAJ8722180.1"/>
    <property type="molecule type" value="Genomic_DNA"/>
</dbReference>
<organism evidence="1 2">
    <name type="scientific">Mythimna loreyi</name>
    <dbReference type="NCBI Taxonomy" id="667449"/>
    <lineage>
        <taxon>Eukaryota</taxon>
        <taxon>Metazoa</taxon>
        <taxon>Ecdysozoa</taxon>
        <taxon>Arthropoda</taxon>
        <taxon>Hexapoda</taxon>
        <taxon>Insecta</taxon>
        <taxon>Pterygota</taxon>
        <taxon>Neoptera</taxon>
        <taxon>Endopterygota</taxon>
        <taxon>Lepidoptera</taxon>
        <taxon>Glossata</taxon>
        <taxon>Ditrysia</taxon>
        <taxon>Noctuoidea</taxon>
        <taxon>Noctuidae</taxon>
        <taxon>Noctuinae</taxon>
        <taxon>Hadenini</taxon>
        <taxon>Mythimna</taxon>
    </lineage>
</organism>
<evidence type="ECO:0000313" key="1">
    <source>
        <dbReference type="EMBL" id="KAJ8722180.1"/>
    </source>
</evidence>
<proteinExistence type="predicted"/>
<keyword evidence="2" id="KW-1185">Reference proteome</keyword>
<sequence length="174" mass="20525">MTTGRIDMFNTNREDYHDLLLQHGRVNILGKDWKYYDIKNLDKHFKKVEGIRDMKRICIEKKQIKKRTEAIVKCFRNFRFENAGESKGLNPLKRNTNLLSIKLVEKELGHFIKGAKKKDVESLLTKQFGENWKNDPSLKWYCDILYENNISENDNENDENGCNCLEPDCGELHV</sequence>